<dbReference type="InterPro" id="IPR018490">
    <property type="entry name" value="cNMP-bd_dom_sf"/>
</dbReference>
<keyword evidence="3" id="KW-1185">Reference proteome</keyword>
<feature type="domain" description="Cyclic nucleotide-binding" evidence="1">
    <location>
        <begin position="13"/>
        <end position="82"/>
    </location>
</feature>
<reference evidence="2 3" key="1">
    <citation type="journal article" date="2014" name="Nature">
        <title>An environmental bacterial taxon with a large and distinct metabolic repertoire.</title>
        <authorList>
            <person name="Wilson M.C."/>
            <person name="Mori T."/>
            <person name="Ruckert C."/>
            <person name="Uria A.R."/>
            <person name="Helf M.J."/>
            <person name="Takada K."/>
            <person name="Gernert C."/>
            <person name="Steffens U.A."/>
            <person name="Heycke N."/>
            <person name="Schmitt S."/>
            <person name="Rinke C."/>
            <person name="Helfrich E.J."/>
            <person name="Brachmann A.O."/>
            <person name="Gurgui C."/>
            <person name="Wakimoto T."/>
            <person name="Kracht M."/>
            <person name="Crusemann M."/>
            <person name="Hentschel U."/>
            <person name="Abe I."/>
            <person name="Matsunaga S."/>
            <person name="Kalinowski J."/>
            <person name="Takeyama H."/>
            <person name="Piel J."/>
        </authorList>
    </citation>
    <scope>NUCLEOTIDE SEQUENCE [LARGE SCALE GENOMIC DNA]</scope>
    <source>
        <strain evidence="3">TSY2</strain>
    </source>
</reference>
<comment type="caution">
    <text evidence="2">The sequence shown here is derived from an EMBL/GenBank/DDBJ whole genome shotgun (WGS) entry which is preliminary data.</text>
</comment>
<gene>
    <name evidence="2" type="ORF">ETSY2_24255</name>
</gene>
<evidence type="ECO:0000313" key="2">
    <source>
        <dbReference type="EMBL" id="ETX05214.1"/>
    </source>
</evidence>
<dbReference type="CDD" id="cd00038">
    <property type="entry name" value="CAP_ED"/>
    <property type="match status" value="1"/>
</dbReference>
<dbReference type="InterPro" id="IPR014710">
    <property type="entry name" value="RmlC-like_jellyroll"/>
</dbReference>
<dbReference type="SUPFAM" id="SSF51206">
    <property type="entry name" value="cAMP-binding domain-like"/>
    <property type="match status" value="1"/>
</dbReference>
<dbReference type="EMBL" id="AZHX01001010">
    <property type="protein sequence ID" value="ETX05214.1"/>
    <property type="molecule type" value="Genomic_DNA"/>
</dbReference>
<dbReference type="SMART" id="SM00100">
    <property type="entry name" value="cNMP"/>
    <property type="match status" value="1"/>
</dbReference>
<dbReference type="HOGENOM" id="CLU_075053_15_1_7"/>
<dbReference type="PATRIC" id="fig|1429439.4.peg.4116"/>
<dbReference type="Pfam" id="PF00027">
    <property type="entry name" value="cNMP_binding"/>
    <property type="match status" value="1"/>
</dbReference>
<dbReference type="PROSITE" id="PS50042">
    <property type="entry name" value="CNMP_BINDING_3"/>
    <property type="match status" value="1"/>
</dbReference>
<dbReference type="Proteomes" id="UP000019140">
    <property type="component" value="Unassembled WGS sequence"/>
</dbReference>
<evidence type="ECO:0000259" key="1">
    <source>
        <dbReference type="PROSITE" id="PS50042"/>
    </source>
</evidence>
<sequence length="153" mass="17290">METLEPILAEHPFFQGIDPAHRLLMAGCAANVRFPAGADLFREGDEAASFYLIRHGHVALQVFIPGQGRITLDTIEAGNVLGWSWLFPPYRWHFDAQALELTRAIAFDGACLRAKCDDDHDLGYMLMQRFAQIMTKRLQATRLQLLDVYGVRT</sequence>
<name>W4M4D2_9BACT</name>
<accession>W4M4D2</accession>
<protein>
    <submittedName>
        <fullName evidence="2">Crp/Fnr family transcriptional regulator</fullName>
    </submittedName>
</protein>
<proteinExistence type="predicted"/>
<dbReference type="InterPro" id="IPR000595">
    <property type="entry name" value="cNMP-bd_dom"/>
</dbReference>
<organism evidence="2 3">
    <name type="scientific">Candidatus Entotheonella gemina</name>
    <dbReference type="NCBI Taxonomy" id="1429439"/>
    <lineage>
        <taxon>Bacteria</taxon>
        <taxon>Pseudomonadati</taxon>
        <taxon>Nitrospinota/Tectimicrobiota group</taxon>
        <taxon>Candidatus Tectimicrobiota</taxon>
        <taxon>Candidatus Entotheonellia</taxon>
        <taxon>Candidatus Entotheonellales</taxon>
        <taxon>Candidatus Entotheonellaceae</taxon>
        <taxon>Candidatus Entotheonella</taxon>
    </lineage>
</organism>
<evidence type="ECO:0000313" key="3">
    <source>
        <dbReference type="Proteomes" id="UP000019140"/>
    </source>
</evidence>
<dbReference type="Gene3D" id="2.60.120.10">
    <property type="entry name" value="Jelly Rolls"/>
    <property type="match status" value="1"/>
</dbReference>
<dbReference type="AlphaFoldDB" id="W4M4D2"/>